<gene>
    <name evidence="1" type="ORF">PSYICH_LOCUS5413</name>
</gene>
<dbReference type="AlphaFoldDB" id="A0A9P0GB06"/>
<proteinExistence type="predicted"/>
<organism evidence="1 2">
    <name type="scientific">Psylliodes chrysocephalus</name>
    <dbReference type="NCBI Taxonomy" id="3402493"/>
    <lineage>
        <taxon>Eukaryota</taxon>
        <taxon>Metazoa</taxon>
        <taxon>Ecdysozoa</taxon>
        <taxon>Arthropoda</taxon>
        <taxon>Hexapoda</taxon>
        <taxon>Insecta</taxon>
        <taxon>Pterygota</taxon>
        <taxon>Neoptera</taxon>
        <taxon>Endopterygota</taxon>
        <taxon>Coleoptera</taxon>
        <taxon>Polyphaga</taxon>
        <taxon>Cucujiformia</taxon>
        <taxon>Chrysomeloidea</taxon>
        <taxon>Chrysomelidae</taxon>
        <taxon>Galerucinae</taxon>
        <taxon>Alticini</taxon>
        <taxon>Psylliodes</taxon>
    </lineage>
</organism>
<dbReference type="Proteomes" id="UP001153636">
    <property type="component" value="Chromosome 17"/>
</dbReference>
<accession>A0A9P0GB06</accession>
<dbReference type="EMBL" id="OV651829">
    <property type="protein sequence ID" value="CAH1104421.1"/>
    <property type="molecule type" value="Genomic_DNA"/>
</dbReference>
<reference evidence="1" key="1">
    <citation type="submission" date="2022-01" db="EMBL/GenBank/DDBJ databases">
        <authorList>
            <person name="King R."/>
        </authorList>
    </citation>
    <scope>NUCLEOTIDE SEQUENCE</scope>
</reference>
<protein>
    <submittedName>
        <fullName evidence="1">Uncharacterized protein</fullName>
    </submittedName>
</protein>
<sequence>MFVSLKKRIVSTRQSIRAPVFGEPRDFCKTLLPCDVMRYFLFVQNGLNAENGDVKNKTVAEIVEIVEKVQQILCKASLPTISNQQCIALLKKYQKQFMDIKKSIKRQEKLQKIN</sequence>
<name>A0A9P0GB06_9CUCU</name>
<evidence type="ECO:0000313" key="2">
    <source>
        <dbReference type="Proteomes" id="UP001153636"/>
    </source>
</evidence>
<keyword evidence="2" id="KW-1185">Reference proteome</keyword>
<evidence type="ECO:0000313" key="1">
    <source>
        <dbReference type="EMBL" id="CAH1104421.1"/>
    </source>
</evidence>